<name>S9P1E2_CYSF2</name>
<protein>
    <recommendedName>
        <fullName evidence="5">Lipoprotein</fullName>
    </recommendedName>
</protein>
<evidence type="ECO:0000313" key="3">
    <source>
        <dbReference type="EMBL" id="EPX56077.1"/>
    </source>
</evidence>
<feature type="compositionally biased region" description="Low complexity" evidence="1">
    <location>
        <begin position="550"/>
        <end position="560"/>
    </location>
</feature>
<organism evidence="3 4">
    <name type="scientific">Cystobacter fuscus (strain ATCC 25194 / DSM 2262 / NBRC 100088 / M29)</name>
    <dbReference type="NCBI Taxonomy" id="1242864"/>
    <lineage>
        <taxon>Bacteria</taxon>
        <taxon>Pseudomonadati</taxon>
        <taxon>Myxococcota</taxon>
        <taxon>Myxococcia</taxon>
        <taxon>Myxococcales</taxon>
        <taxon>Cystobacterineae</taxon>
        <taxon>Archangiaceae</taxon>
        <taxon>Cystobacter</taxon>
    </lineage>
</organism>
<keyword evidence="2" id="KW-0732">Signal</keyword>
<feature type="region of interest" description="Disordered" evidence="1">
    <location>
        <begin position="401"/>
        <end position="490"/>
    </location>
</feature>
<keyword evidence="4" id="KW-1185">Reference proteome</keyword>
<reference evidence="3" key="1">
    <citation type="submission" date="2013-05" db="EMBL/GenBank/DDBJ databases">
        <title>Genome assembly of Cystobacter fuscus DSM 2262.</title>
        <authorList>
            <person name="Sharma G."/>
            <person name="Khatri I."/>
            <person name="Kaur C."/>
            <person name="Mayilraj S."/>
            <person name="Subramanian S."/>
        </authorList>
    </citation>
    <scope>NUCLEOTIDE SEQUENCE [LARGE SCALE GENOMIC DNA]</scope>
    <source>
        <strain evidence="3">DSM 2262</strain>
    </source>
</reference>
<dbReference type="AlphaFoldDB" id="S9P1E2"/>
<evidence type="ECO:0008006" key="5">
    <source>
        <dbReference type="Google" id="ProtNLM"/>
    </source>
</evidence>
<evidence type="ECO:0000313" key="4">
    <source>
        <dbReference type="Proteomes" id="UP000011682"/>
    </source>
</evidence>
<dbReference type="PROSITE" id="PS51257">
    <property type="entry name" value="PROKAR_LIPOPROTEIN"/>
    <property type="match status" value="1"/>
</dbReference>
<dbReference type="Proteomes" id="UP000011682">
    <property type="component" value="Unassembled WGS sequence"/>
</dbReference>
<feature type="compositionally biased region" description="Gly residues" evidence="1">
    <location>
        <begin position="446"/>
        <end position="460"/>
    </location>
</feature>
<comment type="caution">
    <text evidence="3">The sequence shown here is derived from an EMBL/GenBank/DDBJ whole genome shotgun (WGS) entry which is preliminary data.</text>
</comment>
<feature type="region of interest" description="Disordered" evidence="1">
    <location>
        <begin position="537"/>
        <end position="560"/>
    </location>
</feature>
<feature type="chain" id="PRO_5004567324" description="Lipoprotein" evidence="2">
    <location>
        <begin position="25"/>
        <end position="560"/>
    </location>
</feature>
<gene>
    <name evidence="3" type="ORF">D187_007419</name>
</gene>
<evidence type="ECO:0000256" key="2">
    <source>
        <dbReference type="SAM" id="SignalP"/>
    </source>
</evidence>
<evidence type="ECO:0000256" key="1">
    <source>
        <dbReference type="SAM" id="MobiDB-lite"/>
    </source>
</evidence>
<feature type="signal peptide" evidence="2">
    <location>
        <begin position="1"/>
        <end position="24"/>
    </location>
</feature>
<dbReference type="EMBL" id="ANAH02000066">
    <property type="protein sequence ID" value="EPX56077.1"/>
    <property type="molecule type" value="Genomic_DNA"/>
</dbReference>
<proteinExistence type="predicted"/>
<dbReference type="eggNOG" id="ENOG5030T77">
    <property type="taxonomic scope" value="Bacteria"/>
</dbReference>
<sequence length="560" mass="58423">MRRVGPAFLAVATTLVLLAGCATSAPLGSSKSGVGSPNLGDATGGSGGFFPQGEALSCGGVAVPAGWPDLSSGDAEALLAPFLTCSSPAEYIALQQRVDMPRLVEALDDWRAVRLGALGPVREDAVGILNRKRAAFLLDTTERHGLVYAEVFALFVLHSAHDDEVDAVLRLLARDKQLGPTLGRMPRVREELERRGLPLSAYPDRAEQAGDVLRGLGRAARDALATSQTMDGLRFMEMSARREQLPPPYREALHEREHALAWRHFAPGSVAVGSFDAMTFGVPLGFYYLVAGTSAGLASLSQGQYEQATRELAPAMLLGALYAGGRGARGLGLVEPRLTALKEKARQLEARLGVEGLRELARNIQASREAGRFVAEGGVDAALVLHESGGNVARAQAMMARARPGATGSSSPRRGAEAALPPTKTAGVPPRPGSLLSLLDEQAGINPGGAGGQAHGGGTRVHGPTPAHDRGGTGEATSLRGGSTTWSRKSPALARVRRLLREAPRGNQTRHGTRRAFALGALRGDAGVVRPGARLRAPHGDVAAGRREAASGGASLPRGL</sequence>
<accession>S9P1E2</accession>